<reference evidence="4" key="1">
    <citation type="submission" date="2025-08" db="UniProtKB">
        <authorList>
            <consortium name="RefSeq"/>
        </authorList>
    </citation>
    <scope>IDENTIFICATION</scope>
    <source>
        <tissue evidence="4">Testes</tissue>
    </source>
</reference>
<dbReference type="Gene3D" id="3.40.50.1000">
    <property type="entry name" value="HAD superfamily/HAD-like"/>
    <property type="match status" value="1"/>
</dbReference>
<dbReference type="CDD" id="cd07521">
    <property type="entry name" value="HAD_FCP1-like"/>
    <property type="match status" value="1"/>
</dbReference>
<dbReference type="NCBIfam" id="TIGR02251">
    <property type="entry name" value="HIF-SF_euk"/>
    <property type="match status" value="1"/>
</dbReference>
<dbReference type="SMART" id="SM00577">
    <property type="entry name" value="CPDc"/>
    <property type="match status" value="1"/>
</dbReference>
<dbReference type="InterPro" id="IPR004274">
    <property type="entry name" value="FCP1_dom"/>
</dbReference>
<accession>A0ABM0GXV3</accession>
<evidence type="ECO:0000313" key="4">
    <source>
        <dbReference type="RefSeq" id="XP_002739764.1"/>
    </source>
</evidence>
<dbReference type="SUPFAM" id="SSF56784">
    <property type="entry name" value="HAD-like"/>
    <property type="match status" value="1"/>
</dbReference>
<evidence type="ECO:0000256" key="1">
    <source>
        <dbReference type="SAM" id="MobiDB-lite"/>
    </source>
</evidence>
<gene>
    <name evidence="4" type="primary">LOC100378592</name>
</gene>
<sequence>MMKLRRRTVDARETRNSKKSDTTMATATELQSPIVAPGRGARKRKLSGQSEEIDGSAETSTGLFRSIKKFIWSTPKTDSQTPARKRRRRGVTDNTGDDSLITSTPVLNNNTIKRSSKVQNGKVATTKAQEGGAKEDETRATASRAHTEDSLSPPRTTLLGTIFSPVFNFFGHNGISENKENLDNVALKLDLNDVAMDTDEVFQSEETSEEAPNVNDVGRGIPNEVVIATEAVSTEASDVYLSNEAQDMSENNNNANMLVPPPLMDVNGTCNAEMLSTNESIRNMDNDLEADEDMVPTIDEDDISDCSLEEEWDTFDPYYFIKHLPPLPEAEKNRRPVLPLKTRSSPEYSLVLDLDETLVHCSLNELDDANLTFPVVFQDITYQVFVRTRPYFKEFLEAVSQQFEVILFTASKKVYADKLFNLLDPQKKYVKYRLFREHCVCVQGNYIKDLGILGRDLSRVIIVDNSPQAFGYQLSNGIPIESWFVDQNDTELLKLVPFLQYLVQSREDVRPHIRERYRMHELLPSD</sequence>
<dbReference type="Proteomes" id="UP000694865">
    <property type="component" value="Unplaced"/>
</dbReference>
<feature type="compositionally biased region" description="Basic and acidic residues" evidence="1">
    <location>
        <begin position="7"/>
        <end position="21"/>
    </location>
</feature>
<dbReference type="InterPro" id="IPR050365">
    <property type="entry name" value="TIM50"/>
</dbReference>
<dbReference type="Pfam" id="PF03031">
    <property type="entry name" value="NIF"/>
    <property type="match status" value="1"/>
</dbReference>
<dbReference type="GeneID" id="100378592"/>
<feature type="region of interest" description="Disordered" evidence="1">
    <location>
        <begin position="74"/>
        <end position="153"/>
    </location>
</feature>
<feature type="domain" description="FCP1 homology" evidence="2">
    <location>
        <begin position="343"/>
        <end position="502"/>
    </location>
</feature>
<dbReference type="InterPro" id="IPR023214">
    <property type="entry name" value="HAD_sf"/>
</dbReference>
<feature type="region of interest" description="Disordered" evidence="1">
    <location>
        <begin position="1"/>
        <end position="59"/>
    </location>
</feature>
<dbReference type="RefSeq" id="XP_002739764.1">
    <property type="nucleotide sequence ID" value="XM_002739718.2"/>
</dbReference>
<dbReference type="PROSITE" id="PS50969">
    <property type="entry name" value="FCP1"/>
    <property type="match status" value="1"/>
</dbReference>
<feature type="compositionally biased region" description="Basic and acidic residues" evidence="1">
    <location>
        <begin position="132"/>
        <end position="149"/>
    </location>
</feature>
<proteinExistence type="predicted"/>
<dbReference type="InterPro" id="IPR011948">
    <property type="entry name" value="Dullard_phosphatase"/>
</dbReference>
<feature type="compositionally biased region" description="Polar residues" evidence="1">
    <location>
        <begin position="22"/>
        <end position="31"/>
    </location>
</feature>
<keyword evidence="3" id="KW-1185">Reference proteome</keyword>
<organism evidence="3 4">
    <name type="scientific">Saccoglossus kowalevskii</name>
    <name type="common">Acorn worm</name>
    <dbReference type="NCBI Taxonomy" id="10224"/>
    <lineage>
        <taxon>Eukaryota</taxon>
        <taxon>Metazoa</taxon>
        <taxon>Hemichordata</taxon>
        <taxon>Enteropneusta</taxon>
        <taxon>Harrimaniidae</taxon>
        <taxon>Saccoglossus</taxon>
    </lineage>
</organism>
<dbReference type="PANTHER" id="PTHR12210">
    <property type="entry name" value="DULLARD PROTEIN PHOSPHATASE"/>
    <property type="match status" value="1"/>
</dbReference>
<dbReference type="InterPro" id="IPR036412">
    <property type="entry name" value="HAD-like_sf"/>
</dbReference>
<name>A0ABM0GXV3_SACKO</name>
<protein>
    <submittedName>
        <fullName evidence="4">CTD small phosphatase-like protein 2-like</fullName>
    </submittedName>
</protein>
<evidence type="ECO:0000313" key="3">
    <source>
        <dbReference type="Proteomes" id="UP000694865"/>
    </source>
</evidence>
<evidence type="ECO:0000259" key="2">
    <source>
        <dbReference type="PROSITE" id="PS50969"/>
    </source>
</evidence>
<feature type="compositionally biased region" description="Polar residues" evidence="1">
    <location>
        <begin position="100"/>
        <end position="128"/>
    </location>
</feature>